<comment type="subcellular location">
    <subcellularLocation>
        <location evidence="2">Cell membrane</location>
        <topology evidence="2">Lipid-anchor</topology>
    </subcellularLocation>
</comment>
<dbReference type="Gene3D" id="1.20.1600.10">
    <property type="entry name" value="Outer membrane efflux proteins (OEP)"/>
    <property type="match status" value="1"/>
</dbReference>
<dbReference type="OrthoDB" id="7181739at2"/>
<name>A0A1N7QHS4_9RHOB</name>
<dbReference type="NCBIfam" id="TIGR01845">
    <property type="entry name" value="outer_NodT"/>
    <property type="match status" value="1"/>
</dbReference>
<reference evidence="4 5" key="1">
    <citation type="submission" date="2017-01" db="EMBL/GenBank/DDBJ databases">
        <authorList>
            <person name="Mah S.A."/>
            <person name="Swanson W.J."/>
            <person name="Moy G.W."/>
            <person name="Vacquier V.D."/>
        </authorList>
    </citation>
    <scope>NUCLEOTIDE SEQUENCE [LARGE SCALE GENOMIC DNA]</scope>
    <source>
        <strain evidence="4 5">DSM 26375</strain>
    </source>
</reference>
<keyword evidence="2" id="KW-0564">Palmitate</keyword>
<dbReference type="EMBL" id="FTOT01000011">
    <property type="protein sequence ID" value="SIT22067.1"/>
    <property type="molecule type" value="Genomic_DNA"/>
</dbReference>
<dbReference type="STRING" id="1086013.SAMN05421774_11113"/>
<evidence type="ECO:0000256" key="1">
    <source>
        <dbReference type="ARBA" id="ARBA00007613"/>
    </source>
</evidence>
<dbReference type="InterPro" id="IPR010131">
    <property type="entry name" value="MdtP/NodT-like"/>
</dbReference>
<organism evidence="4 5">
    <name type="scientific">Gemmobacter megaterium</name>
    <dbReference type="NCBI Taxonomy" id="1086013"/>
    <lineage>
        <taxon>Bacteria</taxon>
        <taxon>Pseudomonadati</taxon>
        <taxon>Pseudomonadota</taxon>
        <taxon>Alphaproteobacteria</taxon>
        <taxon>Rhodobacterales</taxon>
        <taxon>Paracoccaceae</taxon>
        <taxon>Gemmobacter</taxon>
    </lineage>
</organism>
<keyword evidence="2 4" id="KW-0449">Lipoprotein</keyword>
<dbReference type="Pfam" id="PF02321">
    <property type="entry name" value="OEP"/>
    <property type="match status" value="2"/>
</dbReference>
<comment type="similarity">
    <text evidence="1 2">Belongs to the outer membrane factor (OMF) (TC 1.B.17) family.</text>
</comment>
<keyword evidence="2" id="KW-1134">Transmembrane beta strand</keyword>
<evidence type="ECO:0000313" key="4">
    <source>
        <dbReference type="EMBL" id="SIT22067.1"/>
    </source>
</evidence>
<keyword evidence="2" id="KW-0472">Membrane</keyword>
<keyword evidence="5" id="KW-1185">Reference proteome</keyword>
<protein>
    <submittedName>
        <fullName evidence="4">Efflux transporter, outer membrane factor (OMF) lipoprotein, NodT family</fullName>
    </submittedName>
</protein>
<evidence type="ECO:0000256" key="2">
    <source>
        <dbReference type="RuleBase" id="RU362097"/>
    </source>
</evidence>
<dbReference type="PROSITE" id="PS51257">
    <property type="entry name" value="PROKAR_LIPOPROTEIN"/>
    <property type="match status" value="1"/>
</dbReference>
<proteinExistence type="inferred from homology"/>
<feature type="chain" id="PRO_5011822523" evidence="2">
    <location>
        <begin position="25"/>
        <end position="468"/>
    </location>
</feature>
<dbReference type="GO" id="GO:0015562">
    <property type="term" value="F:efflux transmembrane transporter activity"/>
    <property type="evidence" value="ECO:0007669"/>
    <property type="project" value="InterPro"/>
</dbReference>
<dbReference type="Proteomes" id="UP000186141">
    <property type="component" value="Unassembled WGS sequence"/>
</dbReference>
<keyword evidence="2" id="KW-0812">Transmembrane</keyword>
<feature type="region of interest" description="Disordered" evidence="3">
    <location>
        <begin position="95"/>
        <end position="118"/>
    </location>
</feature>
<evidence type="ECO:0000256" key="3">
    <source>
        <dbReference type="SAM" id="MobiDB-lite"/>
    </source>
</evidence>
<dbReference type="PANTHER" id="PTHR30203">
    <property type="entry name" value="OUTER MEMBRANE CATION EFFLUX PROTEIN"/>
    <property type="match status" value="1"/>
</dbReference>
<dbReference type="RefSeq" id="WP_076533907.1">
    <property type="nucleotide sequence ID" value="NZ_BMEH01000011.1"/>
</dbReference>
<evidence type="ECO:0000313" key="5">
    <source>
        <dbReference type="Proteomes" id="UP000186141"/>
    </source>
</evidence>
<dbReference type="GO" id="GO:0005886">
    <property type="term" value="C:plasma membrane"/>
    <property type="evidence" value="ECO:0007669"/>
    <property type="project" value="UniProtKB-SubCell"/>
</dbReference>
<feature type="signal peptide" evidence="2">
    <location>
        <begin position="1"/>
        <end position="24"/>
    </location>
</feature>
<dbReference type="Gene3D" id="2.20.200.10">
    <property type="entry name" value="Outer membrane efflux proteins (OEP)"/>
    <property type="match status" value="1"/>
</dbReference>
<accession>A0A1N7QHS4</accession>
<dbReference type="InterPro" id="IPR003423">
    <property type="entry name" value="OMP_efflux"/>
</dbReference>
<keyword evidence="2" id="KW-0732">Signal</keyword>
<gene>
    <name evidence="4" type="ORF">SAMN05421774_11113</name>
</gene>
<dbReference type="AlphaFoldDB" id="A0A1N7QHS4"/>
<dbReference type="SUPFAM" id="SSF56954">
    <property type="entry name" value="Outer membrane efflux proteins (OEP)"/>
    <property type="match status" value="1"/>
</dbReference>
<sequence length="468" mass="49893">MTRSARTGRPAPALAFLVALALGACTPSQDPTAPTFPFAKGWRGASAGAPVLLANDRWWLRLQDPALNRLVDLALRENLTLVAARHRVERAEAERAAVPGQLSRSGQVEAGFGGADTGPGQRRADAVLGLEWLFDPHGGQRAGRRAAEARLLGAEADRDAARLLVLSSLAEAYLDLRLRQQLLVQRRQELASRRQTLAMVRTMADAEAATRIDMARTSARVAEIEAQLPGAQAAITARINEIAVLAGQQPGQLPLDLRPVVAVPRPGLRPDVGIPADLLRNRPDIRGAEQAYYAALAEVDMARAALYPRLSLSGTISLSALPVATRRAEYFIGPALQLPVSGAATGQATLRARQAAVHEAHAAWTARVLQAVLEVENALIDYRAVSQSLGPAGRAAQLYREARGLTRTVFESGDATLSEMIEAETALAQSETALAELRHRQAQAFVVLNLRLGAGHGAEPGPAGQMPK</sequence>